<evidence type="ECO:0000256" key="2">
    <source>
        <dbReference type="ARBA" id="ARBA00004141"/>
    </source>
</evidence>
<dbReference type="Gene3D" id="1.20.1440.20">
    <property type="entry name" value="LemA-like domain"/>
    <property type="match status" value="1"/>
</dbReference>
<dbReference type="AlphaFoldDB" id="A0A072NE49"/>
<feature type="transmembrane region" description="Helical" evidence="14">
    <location>
        <begin position="562"/>
        <end position="581"/>
    </location>
</feature>
<keyword evidence="13 14" id="KW-0472">Membrane</keyword>
<dbReference type="Proteomes" id="UP000035057">
    <property type="component" value="Unassembled WGS sequence"/>
</dbReference>
<feature type="transmembrane region" description="Helical" evidence="14">
    <location>
        <begin position="531"/>
        <end position="550"/>
    </location>
</feature>
<evidence type="ECO:0000256" key="7">
    <source>
        <dbReference type="ARBA" id="ARBA00022692"/>
    </source>
</evidence>
<dbReference type="EC" id="2.3.2.27" evidence="5"/>
<dbReference type="Pfam" id="PF12483">
    <property type="entry name" value="GIDE"/>
    <property type="match status" value="1"/>
</dbReference>
<keyword evidence="10" id="KW-0833">Ubl conjugation pathway</keyword>
<comment type="similarity">
    <text evidence="4">Belongs to the LemA family.</text>
</comment>
<dbReference type="InterPro" id="IPR023353">
    <property type="entry name" value="LemA-like_dom_sf"/>
</dbReference>
<feature type="transmembrane region" description="Helical" evidence="14">
    <location>
        <begin position="342"/>
        <end position="363"/>
    </location>
</feature>
<dbReference type="GO" id="GO:0016567">
    <property type="term" value="P:protein ubiquitination"/>
    <property type="evidence" value="ECO:0007669"/>
    <property type="project" value="InterPro"/>
</dbReference>
<comment type="subcellular location">
    <subcellularLocation>
        <location evidence="2">Membrane</location>
        <topology evidence="2">Multi-pass membrane protein</topology>
    </subcellularLocation>
    <subcellularLocation>
        <location evidence="3">Membrane</location>
        <topology evidence="3">Single-pass membrane protein</topology>
    </subcellularLocation>
</comment>
<keyword evidence="6" id="KW-0808">Transferase</keyword>
<evidence type="ECO:0000256" key="11">
    <source>
        <dbReference type="ARBA" id="ARBA00022833"/>
    </source>
</evidence>
<reference evidence="16 17" key="1">
    <citation type="submission" date="2012-12" db="EMBL/GenBank/DDBJ databases">
        <title>Genome assembly of Marinobacter sp. AK21.</title>
        <authorList>
            <person name="Khatri I."/>
            <person name="Kumar R."/>
            <person name="Vaidya B."/>
            <person name="Subramanian S."/>
            <person name="Pinnaka A."/>
        </authorList>
    </citation>
    <scope>NUCLEOTIDE SEQUENCE [LARGE SCALE GENOMIC DNA]</scope>
    <source>
        <strain evidence="16 17">AK21</strain>
    </source>
</reference>
<feature type="transmembrane region" description="Helical" evidence="14">
    <location>
        <begin position="231"/>
        <end position="251"/>
    </location>
</feature>
<keyword evidence="7 14" id="KW-0812">Transmembrane</keyword>
<dbReference type="PATRIC" id="fig|1137280.3.peg.1534"/>
<protein>
    <recommendedName>
        <fullName evidence="5">RING-type E3 ubiquitin transferase</fullName>
        <ecNumber evidence="5">2.3.2.27</ecNumber>
    </recommendedName>
</protein>
<comment type="caution">
    <text evidence="16">The sequence shown here is derived from an EMBL/GenBank/DDBJ whole genome shotgun (WGS) entry which is preliminary data.</text>
</comment>
<gene>
    <name evidence="16" type="ORF">D777_01719</name>
</gene>
<dbReference type="STRING" id="1137280.D777_01719"/>
<name>A0A072NE49_9GAMM</name>
<evidence type="ECO:0000256" key="14">
    <source>
        <dbReference type="SAM" id="Phobius"/>
    </source>
</evidence>
<feature type="transmembrane region" description="Helical" evidence="14">
    <location>
        <begin position="201"/>
        <end position="224"/>
    </location>
</feature>
<evidence type="ECO:0000256" key="1">
    <source>
        <dbReference type="ARBA" id="ARBA00000900"/>
    </source>
</evidence>
<dbReference type="InterPro" id="IPR007156">
    <property type="entry name" value="MamQ_LemA"/>
</dbReference>
<dbReference type="GO" id="GO:0008270">
    <property type="term" value="F:zinc ion binding"/>
    <property type="evidence" value="ECO:0007669"/>
    <property type="project" value="UniProtKB-KW"/>
</dbReference>
<feature type="transmembrane region" description="Helical" evidence="14">
    <location>
        <begin position="12"/>
        <end position="30"/>
    </location>
</feature>
<keyword evidence="9" id="KW-0863">Zinc-finger</keyword>
<proteinExistence type="inferred from homology"/>
<evidence type="ECO:0000256" key="6">
    <source>
        <dbReference type="ARBA" id="ARBA00022679"/>
    </source>
</evidence>
<dbReference type="PANTHER" id="PTHR34478">
    <property type="entry name" value="PROTEIN LEMA"/>
    <property type="match status" value="1"/>
</dbReference>
<comment type="catalytic activity">
    <reaction evidence="1">
        <text>S-ubiquitinyl-[E2 ubiquitin-conjugating enzyme]-L-cysteine + [acceptor protein]-L-lysine = [E2 ubiquitin-conjugating enzyme]-L-cysteine + N(6)-ubiquitinyl-[acceptor protein]-L-lysine.</text>
        <dbReference type="EC" id="2.3.2.27"/>
    </reaction>
</comment>
<dbReference type="RefSeq" id="WP_036130240.1">
    <property type="nucleotide sequence ID" value="NZ_ANIE01000005.1"/>
</dbReference>
<evidence type="ECO:0000259" key="15">
    <source>
        <dbReference type="Pfam" id="PF12483"/>
    </source>
</evidence>
<evidence type="ECO:0000313" key="17">
    <source>
        <dbReference type="Proteomes" id="UP000035057"/>
    </source>
</evidence>
<accession>A0A072NE49</accession>
<dbReference type="PANTHER" id="PTHR34478:SF2">
    <property type="entry name" value="MEMBRANE PROTEIN"/>
    <property type="match status" value="1"/>
</dbReference>
<evidence type="ECO:0000256" key="4">
    <source>
        <dbReference type="ARBA" id="ARBA00008854"/>
    </source>
</evidence>
<keyword evidence="12 14" id="KW-1133">Transmembrane helix</keyword>
<evidence type="ECO:0000313" key="16">
    <source>
        <dbReference type="EMBL" id="KEF31370.1"/>
    </source>
</evidence>
<evidence type="ECO:0000256" key="9">
    <source>
        <dbReference type="ARBA" id="ARBA00022771"/>
    </source>
</evidence>
<evidence type="ECO:0000256" key="8">
    <source>
        <dbReference type="ARBA" id="ARBA00022723"/>
    </source>
</evidence>
<dbReference type="SUPFAM" id="SSF140478">
    <property type="entry name" value="LemA-like"/>
    <property type="match status" value="1"/>
</dbReference>
<keyword evidence="11" id="KW-0862">Zinc</keyword>
<keyword evidence="8" id="KW-0479">Metal-binding</keyword>
<sequence length="734" mass="82053">MRRINIASTPGRVFTAVIALSCLAGCYFLMNAGLQQLTEARQMERLPQTPIAALTQGPYAVAGTVNGRLGTTKTPYSATEAVYYRYKLEEEYRDSDGDRRVRTLDSGQSGSSFVLDDQSGNTTITPGFDLSTAEWNIHRTYRRKSGSKIYSEWALRPGDTVRVIGNYSEVDQSINLQEMTQFNLPTLVSTSAQGSDSGDRLFGAALRISIATGLLALGLALLLPLIRIHRFWVYVVIMSLAVGGTLSTLGITKLRHEWQAIAALYETRYQQLDSAKQQTLALADVAALKQLIRLSTSGWLDRWMFRNEVENRLPLPELNAETTARAQAIVENQPDARYQHTWTSRALAAGSVVLALICLIFAIRTVKLKRLIEAVPTSSTRGLSFGLSELKGMVDTDDQYPPLRDPLNDQKCVAFDYKVEEKRGSGKDEKWKVVEHRTEQVPFWLEDNEGQVLVAPDGASIDYPLHHSEIRGDRRYSVRLLDTLVNVYCLGFAGLDRQQSDRLTIQQDENSPFLISGKDEEDIVLDRGARGFAGIAVSLGLTLFSATALFAADGGFSPDNLILSALMVPLLLSIYTGILHYNDIVFLKNRVDRARANIDTILQQRHDLWPNLESVVKVALSHEKKLHKVIAHLRQTPPSSGRTAAELEKTMGLERQVARFLQARVENYPDLKTNEIIQTFMAMMADTENYLSLLRDSYTESARIYNTRIQSFPDLILAALFRFKAVSQFSQEGQ</sequence>
<dbReference type="OrthoDB" id="9804152at2"/>
<keyword evidence="17" id="KW-1185">Reference proteome</keyword>
<dbReference type="Pfam" id="PF04011">
    <property type="entry name" value="LemA"/>
    <property type="match status" value="1"/>
</dbReference>
<evidence type="ECO:0000256" key="3">
    <source>
        <dbReference type="ARBA" id="ARBA00004167"/>
    </source>
</evidence>
<dbReference type="InterPro" id="IPR022170">
    <property type="entry name" value="MUL1-like"/>
</dbReference>
<feature type="domain" description="E3 Ubiquitin ligase MUL1-like" evidence="15">
    <location>
        <begin position="420"/>
        <end position="463"/>
    </location>
</feature>
<evidence type="ECO:0000256" key="13">
    <source>
        <dbReference type="ARBA" id="ARBA00023136"/>
    </source>
</evidence>
<dbReference type="GO" id="GO:0061630">
    <property type="term" value="F:ubiquitin protein ligase activity"/>
    <property type="evidence" value="ECO:0007669"/>
    <property type="project" value="UniProtKB-EC"/>
</dbReference>
<dbReference type="EMBL" id="ANIE01000005">
    <property type="protein sequence ID" value="KEF31370.1"/>
    <property type="molecule type" value="Genomic_DNA"/>
</dbReference>
<evidence type="ECO:0000256" key="10">
    <source>
        <dbReference type="ARBA" id="ARBA00022786"/>
    </source>
</evidence>
<evidence type="ECO:0000256" key="12">
    <source>
        <dbReference type="ARBA" id="ARBA00022989"/>
    </source>
</evidence>
<evidence type="ECO:0000256" key="5">
    <source>
        <dbReference type="ARBA" id="ARBA00012483"/>
    </source>
</evidence>
<organism evidence="16 17">
    <name type="scientific">Marinobacter nitratireducens</name>
    <dbReference type="NCBI Taxonomy" id="1137280"/>
    <lineage>
        <taxon>Bacteria</taxon>
        <taxon>Pseudomonadati</taxon>
        <taxon>Pseudomonadota</taxon>
        <taxon>Gammaproteobacteria</taxon>
        <taxon>Pseudomonadales</taxon>
        <taxon>Marinobacteraceae</taxon>
        <taxon>Marinobacter</taxon>
    </lineage>
</organism>
<dbReference type="GO" id="GO:0016020">
    <property type="term" value="C:membrane"/>
    <property type="evidence" value="ECO:0007669"/>
    <property type="project" value="UniProtKB-SubCell"/>
</dbReference>